<comment type="caution">
    <text evidence="1">The sequence shown here is derived from an EMBL/GenBank/DDBJ whole genome shotgun (WGS) entry which is preliminary data.</text>
</comment>
<sequence length="221" mass="23131">MSSSRSWHYTCNSDGLWAIPNGPSSSESSCSKRCVGTNADTLLGDVTSGESKSDFLCLLTLDGIADGDSTDGESLADEEADDSSTIVDGLTRSIVDVGEAMGILIVDEVTANAVDEDAIDMNIIEEEAAVETVDIVVVNNKAVNTPFDAAIDDAVVIADFSEGFLKTCFTTGGGVGGSEKALLLRSEETEPSLECLLDETELLCGELEGLPALEDTCLVFL</sequence>
<organism evidence="1 2">
    <name type="scientific">Pleurodeles waltl</name>
    <name type="common">Iberian ribbed newt</name>
    <dbReference type="NCBI Taxonomy" id="8319"/>
    <lineage>
        <taxon>Eukaryota</taxon>
        <taxon>Metazoa</taxon>
        <taxon>Chordata</taxon>
        <taxon>Craniata</taxon>
        <taxon>Vertebrata</taxon>
        <taxon>Euteleostomi</taxon>
        <taxon>Amphibia</taxon>
        <taxon>Batrachia</taxon>
        <taxon>Caudata</taxon>
        <taxon>Salamandroidea</taxon>
        <taxon>Salamandridae</taxon>
        <taxon>Pleurodelinae</taxon>
        <taxon>Pleurodeles</taxon>
    </lineage>
</organism>
<name>A0AAV7WXA3_PLEWA</name>
<dbReference type="Proteomes" id="UP001066276">
    <property type="component" value="Chromosome 1_1"/>
</dbReference>
<accession>A0AAV7WXA3</accession>
<dbReference type="EMBL" id="JANPWB010000001">
    <property type="protein sequence ID" value="KAJ1218749.1"/>
    <property type="molecule type" value="Genomic_DNA"/>
</dbReference>
<dbReference type="AlphaFoldDB" id="A0AAV7WXA3"/>
<reference evidence="1" key="1">
    <citation type="journal article" date="2022" name="bioRxiv">
        <title>Sequencing and chromosome-scale assembly of the giantPleurodeles waltlgenome.</title>
        <authorList>
            <person name="Brown T."/>
            <person name="Elewa A."/>
            <person name="Iarovenko S."/>
            <person name="Subramanian E."/>
            <person name="Araus A.J."/>
            <person name="Petzold A."/>
            <person name="Susuki M."/>
            <person name="Suzuki K.-i.T."/>
            <person name="Hayashi T."/>
            <person name="Toyoda A."/>
            <person name="Oliveira C."/>
            <person name="Osipova E."/>
            <person name="Leigh N.D."/>
            <person name="Simon A."/>
            <person name="Yun M.H."/>
        </authorList>
    </citation>
    <scope>NUCLEOTIDE SEQUENCE</scope>
    <source>
        <strain evidence="1">20211129_DDA</strain>
        <tissue evidence="1">Liver</tissue>
    </source>
</reference>
<evidence type="ECO:0000313" key="1">
    <source>
        <dbReference type="EMBL" id="KAJ1218749.1"/>
    </source>
</evidence>
<evidence type="ECO:0000313" key="2">
    <source>
        <dbReference type="Proteomes" id="UP001066276"/>
    </source>
</evidence>
<keyword evidence="2" id="KW-1185">Reference proteome</keyword>
<proteinExistence type="predicted"/>
<gene>
    <name evidence="1" type="ORF">NDU88_006325</name>
</gene>
<protein>
    <submittedName>
        <fullName evidence="1">Uncharacterized protein</fullName>
    </submittedName>
</protein>